<dbReference type="EMBL" id="JAPQKH010000006">
    <property type="protein sequence ID" value="KAJ5093113.1"/>
    <property type="molecule type" value="Genomic_DNA"/>
</dbReference>
<feature type="compositionally biased region" description="Low complexity" evidence="1">
    <location>
        <begin position="387"/>
        <end position="400"/>
    </location>
</feature>
<evidence type="ECO:0000256" key="1">
    <source>
        <dbReference type="SAM" id="MobiDB-lite"/>
    </source>
</evidence>
<sequence>MPQDAPADTAGPSSPPPRMPEGWLPQWEGVQRKWYYVQRATGKSQWEIPTEPVVLTPSTTPTSIGTGPSQAPPSRPSTNSPQVTGLRGTMVERIEAVANSAKHSVGNRAHYVCTIIARVALMGQNHENHETPGNMVVGSSSYYPHHSHPNQMIAQQHFSGNPWAQSSNTSTGQASGFNPQHYQHHPGLYQNPPLEVHDSQNPGSKVNQHPPQPEWRVEPQRPQPITQRQSVSQSLASGNSSQPYFPSNPASQVSDWSRRDTQSASSQSFHHSLSGSDYSASDAGQQKHPGSLTHFPTPVNNAQSTASYQMARSNSHQAAFSHHGPGNVGGLPSHEYAQHPHPSNQYSNSMTRSQSGTNFDSMGYAPGPELQNNAQFYQNPLVQAGMQQYQSHPQSSQPVSNMLPHGVYQNAHPTSQQQQWPNADPRLSRVSGSDPQFISGPWGSTPPT</sequence>
<dbReference type="PROSITE" id="PS50020">
    <property type="entry name" value="WW_DOMAIN_2"/>
    <property type="match status" value="1"/>
</dbReference>
<proteinExistence type="predicted"/>
<feature type="region of interest" description="Disordered" evidence="1">
    <location>
        <begin position="46"/>
        <end position="84"/>
    </location>
</feature>
<feature type="compositionally biased region" description="Low complexity" evidence="1">
    <location>
        <begin position="49"/>
        <end position="69"/>
    </location>
</feature>
<dbReference type="OrthoDB" id="2367685at2759"/>
<name>A0A9W9F3R6_9EURO</name>
<feature type="region of interest" description="Disordered" evidence="1">
    <location>
        <begin position="160"/>
        <end position="372"/>
    </location>
</feature>
<feature type="compositionally biased region" description="Polar residues" evidence="1">
    <location>
        <begin position="341"/>
        <end position="360"/>
    </location>
</feature>
<evidence type="ECO:0000259" key="2">
    <source>
        <dbReference type="PROSITE" id="PS50020"/>
    </source>
</evidence>
<evidence type="ECO:0000313" key="4">
    <source>
        <dbReference type="Proteomes" id="UP001149165"/>
    </source>
</evidence>
<accession>A0A9W9F3R6</accession>
<dbReference type="Gene3D" id="2.20.70.10">
    <property type="match status" value="1"/>
</dbReference>
<keyword evidence="4" id="KW-1185">Reference proteome</keyword>
<dbReference type="AlphaFoldDB" id="A0A9W9F3R6"/>
<dbReference type="InterPro" id="IPR001202">
    <property type="entry name" value="WW_dom"/>
</dbReference>
<protein>
    <recommendedName>
        <fullName evidence="2">WW domain-containing protein</fullName>
    </recommendedName>
</protein>
<comment type="caution">
    <text evidence="3">The sequence shown here is derived from an EMBL/GenBank/DDBJ whole genome shotgun (WGS) entry which is preliminary data.</text>
</comment>
<dbReference type="InterPro" id="IPR036020">
    <property type="entry name" value="WW_dom_sf"/>
</dbReference>
<evidence type="ECO:0000313" key="3">
    <source>
        <dbReference type="EMBL" id="KAJ5093113.1"/>
    </source>
</evidence>
<dbReference type="SUPFAM" id="SSF51045">
    <property type="entry name" value="WW domain"/>
    <property type="match status" value="1"/>
</dbReference>
<feature type="compositionally biased region" description="Polar residues" evidence="1">
    <location>
        <begin position="160"/>
        <end position="181"/>
    </location>
</feature>
<feature type="compositionally biased region" description="Low complexity" evidence="1">
    <location>
        <begin position="262"/>
        <end position="276"/>
    </location>
</feature>
<dbReference type="Proteomes" id="UP001149165">
    <property type="component" value="Unassembled WGS sequence"/>
</dbReference>
<feature type="compositionally biased region" description="Polar residues" evidence="1">
    <location>
        <begin position="199"/>
        <end position="209"/>
    </location>
</feature>
<feature type="compositionally biased region" description="Polar residues" evidence="1">
    <location>
        <begin position="411"/>
        <end position="421"/>
    </location>
</feature>
<organism evidence="3 4">
    <name type="scientific">Penicillium angulare</name>
    <dbReference type="NCBI Taxonomy" id="116970"/>
    <lineage>
        <taxon>Eukaryota</taxon>
        <taxon>Fungi</taxon>
        <taxon>Dikarya</taxon>
        <taxon>Ascomycota</taxon>
        <taxon>Pezizomycotina</taxon>
        <taxon>Eurotiomycetes</taxon>
        <taxon>Eurotiomycetidae</taxon>
        <taxon>Eurotiales</taxon>
        <taxon>Aspergillaceae</taxon>
        <taxon>Penicillium</taxon>
    </lineage>
</organism>
<dbReference type="PROSITE" id="PS01159">
    <property type="entry name" value="WW_DOMAIN_1"/>
    <property type="match status" value="1"/>
</dbReference>
<feature type="region of interest" description="Disordered" evidence="1">
    <location>
        <begin position="386"/>
        <end position="448"/>
    </location>
</feature>
<reference evidence="3" key="1">
    <citation type="submission" date="2022-11" db="EMBL/GenBank/DDBJ databases">
        <authorList>
            <person name="Petersen C."/>
        </authorList>
    </citation>
    <scope>NUCLEOTIDE SEQUENCE</scope>
    <source>
        <strain evidence="3">IBT 30069</strain>
    </source>
</reference>
<gene>
    <name evidence="3" type="ORF">N7456_008974</name>
</gene>
<feature type="region of interest" description="Disordered" evidence="1">
    <location>
        <begin position="1"/>
        <end position="24"/>
    </location>
</feature>
<feature type="compositionally biased region" description="Polar residues" evidence="1">
    <location>
        <begin position="223"/>
        <end position="255"/>
    </location>
</feature>
<feature type="compositionally biased region" description="Polar residues" evidence="1">
    <location>
        <begin position="298"/>
        <end position="318"/>
    </location>
</feature>
<feature type="domain" description="WW" evidence="2">
    <location>
        <begin position="17"/>
        <end position="51"/>
    </location>
</feature>
<reference evidence="3" key="2">
    <citation type="journal article" date="2023" name="IMA Fungus">
        <title>Comparative genomic study of the Penicillium genus elucidates a diverse pangenome and 15 lateral gene transfer events.</title>
        <authorList>
            <person name="Petersen C."/>
            <person name="Sorensen T."/>
            <person name="Nielsen M.R."/>
            <person name="Sondergaard T.E."/>
            <person name="Sorensen J.L."/>
            <person name="Fitzpatrick D.A."/>
            <person name="Frisvad J.C."/>
            <person name="Nielsen K.L."/>
        </authorList>
    </citation>
    <scope>NUCLEOTIDE SEQUENCE</scope>
    <source>
        <strain evidence="3">IBT 30069</strain>
    </source>
</reference>